<dbReference type="CDD" id="cd06138">
    <property type="entry name" value="ExoI_N"/>
    <property type="match status" value="1"/>
</dbReference>
<keyword evidence="4" id="KW-0540">Nuclease</keyword>
<dbReference type="GO" id="GO:0000175">
    <property type="term" value="F:3'-5'-RNA exonuclease activity"/>
    <property type="evidence" value="ECO:0007669"/>
    <property type="project" value="InterPro"/>
</dbReference>
<evidence type="ECO:0000256" key="13">
    <source>
        <dbReference type="ARBA" id="ARBA00046792"/>
    </source>
</evidence>
<evidence type="ECO:0000313" key="19">
    <source>
        <dbReference type="EMBL" id="EGF08270.1"/>
    </source>
</evidence>
<feature type="region of interest" description="Disordered" evidence="16">
    <location>
        <begin position="1"/>
        <end position="49"/>
    </location>
</feature>
<dbReference type="HOGENOM" id="CLU_043508_1_1_4"/>
<evidence type="ECO:0000256" key="15">
    <source>
        <dbReference type="PIRSR" id="PIRSR000977-2"/>
    </source>
</evidence>
<dbReference type="SUPFAM" id="SSF53098">
    <property type="entry name" value="Ribonuclease H-like"/>
    <property type="match status" value="1"/>
</dbReference>
<feature type="binding site" evidence="15">
    <location>
        <position position="230"/>
    </location>
    <ligand>
        <name>Mg(2+)</name>
        <dbReference type="ChEBI" id="CHEBI:18420"/>
        <label>2</label>
    </ligand>
</feature>
<dbReference type="Pfam" id="PF00929">
    <property type="entry name" value="RNase_T"/>
    <property type="match status" value="1"/>
</dbReference>
<dbReference type="GO" id="GO:0046872">
    <property type="term" value="F:metal ion binding"/>
    <property type="evidence" value="ECO:0007669"/>
    <property type="project" value="UniProtKB-KW"/>
</dbReference>
<dbReference type="EMBL" id="AFAY01000051">
    <property type="protein sequence ID" value="EGF08270.1"/>
    <property type="molecule type" value="Genomic_DNA"/>
</dbReference>
<dbReference type="InterPro" id="IPR036397">
    <property type="entry name" value="RNaseH_sf"/>
</dbReference>
<dbReference type="InterPro" id="IPR022894">
    <property type="entry name" value="Oligoribonuclease"/>
</dbReference>
<dbReference type="Gene3D" id="3.30.420.10">
    <property type="entry name" value="Ribonuclease H-like superfamily/Ribonuclease H"/>
    <property type="match status" value="1"/>
</dbReference>
<keyword evidence="6" id="KW-0227">DNA damage</keyword>
<evidence type="ECO:0000256" key="8">
    <source>
        <dbReference type="ARBA" id="ARBA00022839"/>
    </source>
</evidence>
<accession>F2BFS1</accession>
<keyword evidence="9 15" id="KW-0460">Magnesium</keyword>
<dbReference type="InterPro" id="IPR012337">
    <property type="entry name" value="RNaseH-like_sf"/>
</dbReference>
<comment type="subunit">
    <text evidence="13">Monomer. Interacts with ssb (via C-terminus); this interaction stimulates the exonuclease activity by recruiting the enzyme to its substrate.</text>
</comment>
<dbReference type="STRING" id="267212.GCA_001063965_01902"/>
<dbReference type="FunFam" id="1.20.1280.70:FF:000001">
    <property type="entry name" value="Exodeoxyribonuclease I"/>
    <property type="match status" value="1"/>
</dbReference>
<evidence type="ECO:0000256" key="16">
    <source>
        <dbReference type="SAM" id="MobiDB-lite"/>
    </source>
</evidence>
<evidence type="ECO:0000259" key="17">
    <source>
        <dbReference type="PROSITE" id="PS51784"/>
    </source>
</evidence>
<evidence type="ECO:0000256" key="4">
    <source>
        <dbReference type="ARBA" id="ARBA00022722"/>
    </source>
</evidence>
<feature type="binding site" evidence="14">
    <location>
        <position position="209"/>
    </location>
    <ligand>
        <name>substrate</name>
    </ligand>
</feature>
<keyword evidence="8" id="KW-0269">Exonuclease</keyword>
<keyword evidence="11" id="KW-0234">DNA repair</keyword>
<feature type="binding site" evidence="15">
    <location>
        <position position="59"/>
    </location>
    <ligand>
        <name>Mg(2+)</name>
        <dbReference type="ChEBI" id="CHEBI:18420"/>
        <label>1</label>
    </ligand>
</feature>
<dbReference type="NCBIfam" id="NF008746">
    <property type="entry name" value="PRK11779.1"/>
    <property type="match status" value="1"/>
</dbReference>
<evidence type="ECO:0000256" key="2">
    <source>
        <dbReference type="ARBA" id="ARBA00012108"/>
    </source>
</evidence>
<dbReference type="InterPro" id="IPR058561">
    <property type="entry name" value="Exonuc_1_C"/>
</dbReference>
<dbReference type="GO" id="GO:0006281">
    <property type="term" value="P:DNA repair"/>
    <property type="evidence" value="ECO:0007669"/>
    <property type="project" value="UniProtKB-KW"/>
</dbReference>
<keyword evidence="20" id="KW-1185">Reference proteome</keyword>
<evidence type="ECO:0000256" key="10">
    <source>
        <dbReference type="ARBA" id="ARBA00023125"/>
    </source>
</evidence>
<evidence type="ECO:0000256" key="7">
    <source>
        <dbReference type="ARBA" id="ARBA00022801"/>
    </source>
</evidence>
<keyword evidence="7 19" id="KW-0378">Hydrolase</keyword>
<dbReference type="Pfam" id="PF26016">
    <property type="entry name" value="ExoI_C"/>
    <property type="match status" value="1"/>
</dbReference>
<evidence type="ECO:0000256" key="5">
    <source>
        <dbReference type="ARBA" id="ARBA00022723"/>
    </source>
</evidence>
<evidence type="ECO:0000256" key="1">
    <source>
        <dbReference type="ARBA" id="ARBA00000563"/>
    </source>
</evidence>
<dbReference type="InterPro" id="IPR038649">
    <property type="entry name" value="EXOI_SH3_sf"/>
</dbReference>
<keyword evidence="10" id="KW-0238">DNA-binding</keyword>
<reference evidence="19 20" key="1">
    <citation type="submission" date="2011-02" db="EMBL/GenBank/DDBJ databases">
        <authorList>
            <person name="Muzny D."/>
            <person name="Qin X."/>
            <person name="Deng J."/>
            <person name="Jiang H."/>
            <person name="Liu Y."/>
            <person name="Qu J."/>
            <person name="Song X.-Z."/>
            <person name="Zhang L."/>
            <person name="Thornton R."/>
            <person name="Coyle M."/>
            <person name="Francisco L."/>
            <person name="Jackson L."/>
            <person name="Javaid M."/>
            <person name="Korchina V."/>
            <person name="Kovar C."/>
            <person name="Mata R."/>
            <person name="Mathew T."/>
            <person name="Ngo R."/>
            <person name="Nguyen L."/>
            <person name="Nguyen N."/>
            <person name="Okwuonu G."/>
            <person name="Ongeri F."/>
            <person name="Pham C."/>
            <person name="Simmons D."/>
            <person name="Wilczek-Boney K."/>
            <person name="Hale W."/>
            <person name="Jakkamsetti A."/>
            <person name="Pham P."/>
            <person name="Ruth R."/>
            <person name="San Lucas F."/>
            <person name="Warren J."/>
            <person name="Zhang J."/>
            <person name="Zhao Z."/>
            <person name="Zhou C."/>
            <person name="Zhu D."/>
            <person name="Lee S."/>
            <person name="Bess C."/>
            <person name="Blankenburg K."/>
            <person name="Forbes L."/>
            <person name="Fu Q."/>
            <person name="Gubbala S."/>
            <person name="Hirani K."/>
            <person name="Jayaseelan J.C."/>
            <person name="Lara F."/>
            <person name="Munidasa M."/>
            <person name="Palculict T."/>
            <person name="Patil S."/>
            <person name="Pu L.-L."/>
            <person name="Saada N."/>
            <person name="Tang L."/>
            <person name="Weissenberger G."/>
            <person name="Zhu Y."/>
            <person name="Hemphill L."/>
            <person name="Shang Y."/>
            <person name="Youmans B."/>
            <person name="Ayvaz T."/>
            <person name="Ross M."/>
            <person name="Santibanez J."/>
            <person name="Aqrawi P."/>
            <person name="Gross S."/>
            <person name="Joshi V."/>
            <person name="Fowler G."/>
            <person name="Nazareth L."/>
            <person name="Reid J."/>
            <person name="Worley K."/>
            <person name="Petrosino J."/>
            <person name="Highlander S."/>
            <person name="Gibbs R."/>
        </authorList>
    </citation>
    <scope>NUCLEOTIDE SEQUENCE [LARGE SCALE GENOMIC DNA]</scope>
    <source>
        <strain evidence="19 20">ATCC BAA-1200</strain>
    </source>
</reference>
<evidence type="ECO:0000259" key="18">
    <source>
        <dbReference type="PROSITE" id="PS51785"/>
    </source>
</evidence>
<evidence type="ECO:0000256" key="9">
    <source>
        <dbReference type="ARBA" id="ARBA00022842"/>
    </source>
</evidence>
<feature type="compositionally biased region" description="Polar residues" evidence="16">
    <location>
        <begin position="1"/>
        <end position="12"/>
    </location>
</feature>
<dbReference type="GO" id="GO:0003677">
    <property type="term" value="F:DNA binding"/>
    <property type="evidence" value="ECO:0007669"/>
    <property type="project" value="UniProtKB-KW"/>
</dbReference>
<comment type="cofactor">
    <cofactor evidence="15">
        <name>Mg(2+)</name>
        <dbReference type="ChEBI" id="CHEBI:18420"/>
    </cofactor>
    <text evidence="15">Binds 2 Mg(2+) ions per monomer.</text>
</comment>
<dbReference type="AlphaFoldDB" id="F2BFS1"/>
<gene>
    <name evidence="19" type="primary">sbcB</name>
    <name evidence="19" type="ORF">HMPREF9123_2578</name>
</gene>
<dbReference type="PANTHER" id="PTHR11046">
    <property type="entry name" value="OLIGORIBONUCLEASE, MITOCHONDRIAL"/>
    <property type="match status" value="1"/>
</dbReference>
<feature type="domain" description="ExoI SH3-like" evidence="17">
    <location>
        <begin position="246"/>
        <end position="401"/>
    </location>
</feature>
<dbReference type="PROSITE" id="PS51784">
    <property type="entry name" value="EXOI_SH3"/>
    <property type="match status" value="1"/>
</dbReference>
<dbReference type="Gene3D" id="1.20.1280.70">
    <property type="entry name" value="Exonuclease ExoI, domain 3"/>
    <property type="match status" value="1"/>
</dbReference>
<dbReference type="FunFam" id="3.30.1520.20:FF:000001">
    <property type="entry name" value="Exodeoxyribonuclease I"/>
    <property type="match status" value="1"/>
</dbReference>
<organism evidence="19 20">
    <name type="scientific">Neisseria bacilliformis ATCC BAA-1200</name>
    <dbReference type="NCBI Taxonomy" id="888742"/>
    <lineage>
        <taxon>Bacteria</taxon>
        <taxon>Pseudomonadati</taxon>
        <taxon>Pseudomonadota</taxon>
        <taxon>Betaproteobacteria</taxon>
        <taxon>Neisseriales</taxon>
        <taxon>Neisseriaceae</taxon>
        <taxon>Neisseria</taxon>
    </lineage>
</organism>
<feature type="binding site" evidence="15">
    <location>
        <position position="61"/>
    </location>
    <ligand>
        <name>Mg(2+)</name>
        <dbReference type="ChEBI" id="CHEBI:18420"/>
        <label>2</label>
    </ligand>
</feature>
<sequence>MLDLATQPTAETRFSDDLKRRLKPRQPKSSLKTQSSVFRLPNHHQPQKTMPQPTFFIYDYETFGIHPARDRPAQFAGIRTDPDFNPVADPITLYCKQTNDYLPSPESVLITSITPQECNQKGVPEPEFAARICAEFSQPNTCIMGYNNIRYDDEITRHTFYRNFLDPYEYSYQNGNSRWDLLDVVRACHALRPEGIEWPRDENGLPVFRLEQLTAANGIEHAHAHDALSDVYATIALAKLIKQKQPRLFRFFFENRGKAPLAAMIDIRRHTPLVHISGMFGNARRNTALIAPLSWHPSNKNAVIACDLSADLRDLLNLNADTLRERLYTPKETLLAQGALPVPLKLVHINKCPILTPRNVLRDEDAERLGIDNTICQNNLAALQNAPEIRQKVQQIFRETRQFAPSDNVETELYNGFFSPADKQNLATLRTLPPEQLANHGLPFQDPRIPQLLFHYRARHFYPTLTRAEQIQWQKYRRKKLEAALPDFSQSLQNLAEQNADNPDKLLLLQAVYQYAERLLG</sequence>
<dbReference type="InterPro" id="IPR034747">
    <property type="entry name" value="EXOI_SH3"/>
</dbReference>
<evidence type="ECO:0000256" key="11">
    <source>
        <dbReference type="ARBA" id="ARBA00023204"/>
    </source>
</evidence>
<dbReference type="Pfam" id="PF08411">
    <property type="entry name" value="ExoI_SH3"/>
    <property type="match status" value="1"/>
</dbReference>
<feature type="compositionally biased region" description="Polar residues" evidence="16">
    <location>
        <begin position="27"/>
        <end position="37"/>
    </location>
</feature>
<dbReference type="PANTHER" id="PTHR11046:SF11">
    <property type="entry name" value="EXODEOXYRIBONUCLEASE I"/>
    <property type="match status" value="1"/>
</dbReference>
<evidence type="ECO:0000256" key="6">
    <source>
        <dbReference type="ARBA" id="ARBA00022763"/>
    </source>
</evidence>
<dbReference type="InterPro" id="IPR013520">
    <property type="entry name" value="Ribonucl_H"/>
</dbReference>
<evidence type="ECO:0000256" key="3">
    <source>
        <dbReference type="ARBA" id="ARBA00019900"/>
    </source>
</evidence>
<dbReference type="InterPro" id="IPR013620">
    <property type="entry name" value="Exonuc_1_SH3"/>
</dbReference>
<evidence type="ECO:0000256" key="12">
    <source>
        <dbReference type="ARBA" id="ARBA00031220"/>
    </source>
</evidence>
<dbReference type="PIRSF" id="PIRSF000977">
    <property type="entry name" value="Exodeoxyribonuclease_I"/>
    <property type="match status" value="1"/>
</dbReference>
<evidence type="ECO:0000256" key="14">
    <source>
        <dbReference type="PIRSR" id="PIRSR000977-1"/>
    </source>
</evidence>
<dbReference type="Gene3D" id="3.30.1520.20">
    <property type="entry name" value="Exonuclease ExoI, domain 2"/>
    <property type="match status" value="1"/>
</dbReference>
<dbReference type="Gene3D" id="1.10.287.1240">
    <property type="match status" value="1"/>
</dbReference>
<comment type="catalytic activity">
    <reaction evidence="1">
        <text>Exonucleolytic cleavage in the 3'- to 5'-direction to yield nucleoside 5'-phosphates.</text>
        <dbReference type="EC" id="3.1.11.1"/>
    </reaction>
</comment>
<dbReference type="Proteomes" id="UP000004105">
    <property type="component" value="Unassembled WGS sequence"/>
</dbReference>
<feature type="domain" description="ExoI C-terminal" evidence="18">
    <location>
        <begin position="404"/>
        <end position="520"/>
    </location>
</feature>
<dbReference type="FunFam" id="3.30.420.10:FF:000033">
    <property type="entry name" value="Exodeoxyribonuclease I"/>
    <property type="match status" value="1"/>
</dbReference>
<proteinExistence type="predicted"/>
<dbReference type="InterPro" id="IPR023607">
    <property type="entry name" value="Exodeoxyribonuclease_I"/>
</dbReference>
<dbReference type="PROSITE" id="PS51785">
    <property type="entry name" value="EXOI_C"/>
    <property type="match status" value="1"/>
</dbReference>
<name>F2BFS1_9NEIS</name>
<evidence type="ECO:0000313" key="20">
    <source>
        <dbReference type="Proteomes" id="UP000004105"/>
    </source>
</evidence>
<feature type="binding site" evidence="14">
    <location>
        <position position="61"/>
    </location>
    <ligand>
        <name>substrate</name>
    </ligand>
</feature>
<dbReference type="EC" id="3.1.11.1" evidence="2"/>
<keyword evidence="5 15" id="KW-0479">Metal-binding</keyword>
<protein>
    <recommendedName>
        <fullName evidence="3">Exodeoxyribonuclease I</fullName>
        <ecNumber evidence="2">3.1.11.1</ecNumber>
    </recommendedName>
    <alternativeName>
        <fullName evidence="12">DNA deoxyribophosphodiesterase</fullName>
    </alternativeName>
</protein>
<comment type="caution">
    <text evidence="19">The sequence shown here is derived from an EMBL/GenBank/DDBJ whole genome shotgun (WGS) entry which is preliminary data.</text>
</comment>
<dbReference type="GO" id="GO:0008310">
    <property type="term" value="F:single-stranded DNA 3'-5' DNA exonuclease activity"/>
    <property type="evidence" value="ECO:0007669"/>
    <property type="project" value="UniProtKB-EC"/>
</dbReference>